<keyword evidence="6" id="KW-0378">Hydrolase</keyword>
<feature type="domain" description="DDE Tnp4" evidence="8">
    <location>
        <begin position="13"/>
        <end position="149"/>
    </location>
</feature>
<sequence length="155" mass="17682">MHKFGMPGVIGVVDGTHVAVIAPSVLDSEHPPEAYINRKNYSSINVQLVCDANLRILNGNAKFPGITHDAFIWRSSKCREFLLTNHRRDRNNWLLGDSGYPLEPWLLTPIRNPQTVGEEALNRRLLSARNSIERCNGLLKSRFRCLLKDRALHYH</sequence>
<reference evidence="9 10" key="1">
    <citation type="submission" date="2013-11" db="EMBL/GenBank/DDBJ databases">
        <title>Genome sequencing of Stegodyphus mimosarum.</title>
        <authorList>
            <person name="Bechsgaard J."/>
        </authorList>
    </citation>
    <scope>NUCLEOTIDE SEQUENCE [LARGE SCALE GENOMIC DNA]</scope>
</reference>
<dbReference type="PANTHER" id="PTHR22930">
    <property type="match status" value="1"/>
</dbReference>
<dbReference type="Pfam" id="PF13359">
    <property type="entry name" value="DDE_Tnp_4"/>
    <property type="match status" value="1"/>
</dbReference>
<dbReference type="OrthoDB" id="6435309at2759"/>
<evidence type="ECO:0000256" key="1">
    <source>
        <dbReference type="ARBA" id="ARBA00001968"/>
    </source>
</evidence>
<evidence type="ECO:0000313" key="10">
    <source>
        <dbReference type="Proteomes" id="UP000054359"/>
    </source>
</evidence>
<accession>A0A087TSA5</accession>
<dbReference type="PANTHER" id="PTHR22930:SF289">
    <property type="entry name" value="DDE TNP4 DOMAIN-CONTAINING PROTEIN-RELATED"/>
    <property type="match status" value="1"/>
</dbReference>
<dbReference type="GO" id="GO:0016787">
    <property type="term" value="F:hydrolase activity"/>
    <property type="evidence" value="ECO:0007669"/>
    <property type="project" value="UniProtKB-KW"/>
</dbReference>
<evidence type="ECO:0000256" key="7">
    <source>
        <dbReference type="ARBA" id="ARBA00023242"/>
    </source>
</evidence>
<evidence type="ECO:0000256" key="3">
    <source>
        <dbReference type="ARBA" id="ARBA00006958"/>
    </source>
</evidence>
<gene>
    <name evidence="9" type="ORF">X975_07725</name>
</gene>
<name>A0A087TSA5_STEMI</name>
<comment type="cofactor">
    <cofactor evidence="1">
        <name>a divalent metal cation</name>
        <dbReference type="ChEBI" id="CHEBI:60240"/>
    </cofactor>
</comment>
<dbReference type="OMA" id="RNSIERC"/>
<comment type="subcellular location">
    <subcellularLocation>
        <location evidence="2">Nucleus</location>
    </subcellularLocation>
</comment>
<dbReference type="EMBL" id="KK116520">
    <property type="protein sequence ID" value="KFM67994.1"/>
    <property type="molecule type" value="Genomic_DNA"/>
</dbReference>
<dbReference type="GO" id="GO:0005634">
    <property type="term" value="C:nucleus"/>
    <property type="evidence" value="ECO:0007669"/>
    <property type="project" value="UniProtKB-SubCell"/>
</dbReference>
<comment type="similarity">
    <text evidence="3">Belongs to the HARBI1 family.</text>
</comment>
<keyword evidence="4" id="KW-0540">Nuclease</keyword>
<dbReference type="InterPro" id="IPR045249">
    <property type="entry name" value="HARBI1-like"/>
</dbReference>
<keyword evidence="10" id="KW-1185">Reference proteome</keyword>
<evidence type="ECO:0000256" key="6">
    <source>
        <dbReference type="ARBA" id="ARBA00022801"/>
    </source>
</evidence>
<evidence type="ECO:0000313" key="9">
    <source>
        <dbReference type="EMBL" id="KFM67994.1"/>
    </source>
</evidence>
<protein>
    <submittedName>
        <fullName evidence="9">Putative nuclease HARBI1</fullName>
    </submittedName>
</protein>
<dbReference type="AlphaFoldDB" id="A0A087TSA5"/>
<feature type="non-terminal residue" evidence="9">
    <location>
        <position position="155"/>
    </location>
</feature>
<keyword evidence="7" id="KW-0539">Nucleus</keyword>
<organism evidence="9 10">
    <name type="scientific">Stegodyphus mimosarum</name>
    <name type="common">African social velvet spider</name>
    <dbReference type="NCBI Taxonomy" id="407821"/>
    <lineage>
        <taxon>Eukaryota</taxon>
        <taxon>Metazoa</taxon>
        <taxon>Ecdysozoa</taxon>
        <taxon>Arthropoda</taxon>
        <taxon>Chelicerata</taxon>
        <taxon>Arachnida</taxon>
        <taxon>Araneae</taxon>
        <taxon>Araneomorphae</taxon>
        <taxon>Entelegynae</taxon>
        <taxon>Eresoidea</taxon>
        <taxon>Eresidae</taxon>
        <taxon>Stegodyphus</taxon>
    </lineage>
</organism>
<dbReference type="STRING" id="407821.A0A087TSA5"/>
<evidence type="ECO:0000256" key="5">
    <source>
        <dbReference type="ARBA" id="ARBA00022723"/>
    </source>
</evidence>
<evidence type="ECO:0000256" key="2">
    <source>
        <dbReference type="ARBA" id="ARBA00004123"/>
    </source>
</evidence>
<dbReference type="GO" id="GO:0004518">
    <property type="term" value="F:nuclease activity"/>
    <property type="evidence" value="ECO:0007669"/>
    <property type="project" value="UniProtKB-KW"/>
</dbReference>
<keyword evidence="5" id="KW-0479">Metal-binding</keyword>
<dbReference type="InterPro" id="IPR027806">
    <property type="entry name" value="HARBI1_dom"/>
</dbReference>
<evidence type="ECO:0000256" key="4">
    <source>
        <dbReference type="ARBA" id="ARBA00022722"/>
    </source>
</evidence>
<dbReference type="GO" id="GO:0046872">
    <property type="term" value="F:metal ion binding"/>
    <property type="evidence" value="ECO:0007669"/>
    <property type="project" value="UniProtKB-KW"/>
</dbReference>
<proteinExistence type="inferred from homology"/>
<evidence type="ECO:0000259" key="8">
    <source>
        <dbReference type="Pfam" id="PF13359"/>
    </source>
</evidence>
<dbReference type="Proteomes" id="UP000054359">
    <property type="component" value="Unassembled WGS sequence"/>
</dbReference>